<feature type="domain" description="Glycosyl transferase family 1" evidence="2">
    <location>
        <begin position="188"/>
        <end position="315"/>
    </location>
</feature>
<dbReference type="PANTHER" id="PTHR46401:SF2">
    <property type="entry name" value="GLYCOSYLTRANSFERASE WBBK-RELATED"/>
    <property type="match status" value="1"/>
</dbReference>
<dbReference type="Pfam" id="PF13439">
    <property type="entry name" value="Glyco_transf_4"/>
    <property type="match status" value="1"/>
</dbReference>
<dbReference type="RefSeq" id="WP_061282506.1">
    <property type="nucleotide sequence ID" value="NZ_LFOM01000042.1"/>
</dbReference>
<dbReference type="InterPro" id="IPR028098">
    <property type="entry name" value="Glyco_trans_4-like_N"/>
</dbReference>
<dbReference type="AlphaFoldDB" id="A0A6B4PY00"/>
<sequence>MVKVCFVISGLGYSGAEIVLERYLKNNDFIDPYFIIIYENDRLLNKYKIKYKNVFSIYKKLNFVNTKIKLNIGINCYLNYMSKEIKKIIKKINPEIIYANNTIEAMLVSDFVCKNNIPSIAHIHDMKESFTGFYKKNIIAKSLKKYDRLITVSSATQRSWNDLDFNVVYNGLDNEYFNIHNKQYRSIKKIGFIGSLNKRKGIDILIKNLNKIIKNNYEVNIVTTDITSKYYNTLKKNENIKIFTNLNYKEVRNFMKTIDLLIVPSRFDPLPTVIMEAMAVGTIVIGNNIDSIKEMLDDTKLLYDNDSIYEKIEEISGMNNSMLNNLSIKLKNRSNKKFKDSTKKDKINYIIKNLLKIEDKNYLV</sequence>
<organism evidence="4 5">
    <name type="scientific">Clostridium botulinum</name>
    <dbReference type="NCBI Taxonomy" id="1491"/>
    <lineage>
        <taxon>Bacteria</taxon>
        <taxon>Bacillati</taxon>
        <taxon>Bacillota</taxon>
        <taxon>Clostridia</taxon>
        <taxon>Eubacteriales</taxon>
        <taxon>Clostridiaceae</taxon>
        <taxon>Clostridium</taxon>
    </lineage>
</organism>
<keyword evidence="1 4" id="KW-0808">Transferase</keyword>
<dbReference type="CDD" id="cd03801">
    <property type="entry name" value="GT4_PimA-like"/>
    <property type="match status" value="1"/>
</dbReference>
<evidence type="ECO:0000259" key="2">
    <source>
        <dbReference type="Pfam" id="PF00534"/>
    </source>
</evidence>
<feature type="domain" description="Glycosyltransferase subfamily 4-like N-terminal" evidence="3">
    <location>
        <begin position="81"/>
        <end position="175"/>
    </location>
</feature>
<gene>
    <name evidence="4" type="ORF">FDB51_09415</name>
</gene>
<dbReference type="Gene3D" id="3.40.50.2000">
    <property type="entry name" value="Glycogen Phosphorylase B"/>
    <property type="match status" value="2"/>
</dbReference>
<protein>
    <submittedName>
        <fullName evidence="4">Glycosyltransferase family 4 protein</fullName>
    </submittedName>
</protein>
<accession>A0A6B4PY00</accession>
<dbReference type="SUPFAM" id="SSF53756">
    <property type="entry name" value="UDP-Glycosyltransferase/glycogen phosphorylase"/>
    <property type="match status" value="1"/>
</dbReference>
<dbReference type="PANTHER" id="PTHR46401">
    <property type="entry name" value="GLYCOSYLTRANSFERASE WBBK-RELATED"/>
    <property type="match status" value="1"/>
</dbReference>
<comment type="caution">
    <text evidence="4">The sequence shown here is derived from an EMBL/GenBank/DDBJ whole genome shotgun (WGS) entry which is preliminary data.</text>
</comment>
<evidence type="ECO:0000256" key="1">
    <source>
        <dbReference type="ARBA" id="ARBA00022679"/>
    </source>
</evidence>
<dbReference type="Proteomes" id="UP000473681">
    <property type="component" value="Unassembled WGS sequence"/>
</dbReference>
<dbReference type="GO" id="GO:0016757">
    <property type="term" value="F:glycosyltransferase activity"/>
    <property type="evidence" value="ECO:0007669"/>
    <property type="project" value="InterPro"/>
</dbReference>
<proteinExistence type="predicted"/>
<dbReference type="Pfam" id="PF00534">
    <property type="entry name" value="Glycos_transf_1"/>
    <property type="match status" value="1"/>
</dbReference>
<evidence type="ECO:0000313" key="4">
    <source>
        <dbReference type="EMBL" id="NFN35345.1"/>
    </source>
</evidence>
<dbReference type="InterPro" id="IPR001296">
    <property type="entry name" value="Glyco_trans_1"/>
</dbReference>
<dbReference type="EMBL" id="SWVK01000011">
    <property type="protein sequence ID" value="NFN35345.1"/>
    <property type="molecule type" value="Genomic_DNA"/>
</dbReference>
<reference evidence="4 5" key="1">
    <citation type="submission" date="2019-04" db="EMBL/GenBank/DDBJ databases">
        <title>Genome sequencing of Clostridium botulinum Groups I-IV and Clostridium butyricum.</title>
        <authorList>
            <person name="Brunt J."/>
            <person name="Van Vliet A.H.M."/>
            <person name="Stringer S.C."/>
            <person name="Carter A.T."/>
            <person name="Peck M.W."/>
        </authorList>
    </citation>
    <scope>NUCLEOTIDE SEQUENCE [LARGE SCALE GENOMIC DNA]</scope>
    <source>
        <strain evidence="4 5">CB-K-33E</strain>
    </source>
</reference>
<name>A0A6B4PY00_CLOBO</name>
<evidence type="ECO:0000259" key="3">
    <source>
        <dbReference type="Pfam" id="PF13439"/>
    </source>
</evidence>
<evidence type="ECO:0000313" key="5">
    <source>
        <dbReference type="Proteomes" id="UP000473681"/>
    </source>
</evidence>